<proteinExistence type="predicted"/>
<reference evidence="2" key="1">
    <citation type="submission" date="2021-01" db="UniProtKB">
        <authorList>
            <consortium name="EnsemblMetazoa"/>
        </authorList>
    </citation>
    <scope>IDENTIFICATION</scope>
</reference>
<dbReference type="AlphaFoldDB" id="A0A7M5WRD2"/>
<feature type="domain" description="Potassium channel" evidence="1">
    <location>
        <begin position="88"/>
        <end position="121"/>
    </location>
</feature>
<name>A0A7M5WRD2_9CNID</name>
<dbReference type="Pfam" id="PF07885">
    <property type="entry name" value="Ion_trans_2"/>
    <property type="match status" value="1"/>
</dbReference>
<organism evidence="2 3">
    <name type="scientific">Clytia hemisphaerica</name>
    <dbReference type="NCBI Taxonomy" id="252671"/>
    <lineage>
        <taxon>Eukaryota</taxon>
        <taxon>Metazoa</taxon>
        <taxon>Cnidaria</taxon>
        <taxon>Hydrozoa</taxon>
        <taxon>Hydroidolina</taxon>
        <taxon>Leptothecata</taxon>
        <taxon>Obeliida</taxon>
        <taxon>Clytiidae</taxon>
        <taxon>Clytia</taxon>
    </lineage>
</organism>
<dbReference type="Proteomes" id="UP000594262">
    <property type="component" value="Unplaced"/>
</dbReference>
<dbReference type="SUPFAM" id="SSF81324">
    <property type="entry name" value="Voltage-gated potassium channels"/>
    <property type="match status" value="1"/>
</dbReference>
<evidence type="ECO:0000313" key="2">
    <source>
        <dbReference type="EnsemblMetazoa" id="CLYHEMP005521.1"/>
    </source>
</evidence>
<dbReference type="InterPro" id="IPR013099">
    <property type="entry name" value="K_chnl_dom"/>
</dbReference>
<protein>
    <recommendedName>
        <fullName evidence="1">Potassium channel domain-containing protein</fullName>
    </recommendedName>
</protein>
<sequence>YVEECYFFVPEGSPESNKQCLEICEDLIMFNKTYSENIDHNQTSKALKNITDTCIKKCTPEILPAEKRCTLDTIGILRWVEYTQSIQFTIGYGKVVTKSYLGKGLTIIYGIMSIPISTISVVFC</sequence>
<dbReference type="OrthoDB" id="5970010at2759"/>
<evidence type="ECO:0000259" key="1">
    <source>
        <dbReference type="Pfam" id="PF07885"/>
    </source>
</evidence>
<keyword evidence="3" id="KW-1185">Reference proteome</keyword>
<dbReference type="EnsemblMetazoa" id="CLYHEMT005521.1">
    <property type="protein sequence ID" value="CLYHEMP005521.1"/>
    <property type="gene ID" value="CLYHEMG005521"/>
</dbReference>
<accession>A0A7M5WRD2</accession>
<dbReference type="Gene3D" id="1.10.287.70">
    <property type="match status" value="1"/>
</dbReference>
<evidence type="ECO:0000313" key="3">
    <source>
        <dbReference type="Proteomes" id="UP000594262"/>
    </source>
</evidence>